<accession>A0AAV2DT93</accession>
<keyword evidence="3" id="KW-1185">Reference proteome</keyword>
<evidence type="ECO:0000259" key="1">
    <source>
        <dbReference type="Pfam" id="PF03108"/>
    </source>
</evidence>
<evidence type="ECO:0000313" key="3">
    <source>
        <dbReference type="Proteomes" id="UP001497516"/>
    </source>
</evidence>
<name>A0AAV2DT93_9ROSI</name>
<dbReference type="Proteomes" id="UP001497516">
    <property type="component" value="Chromosome 3"/>
</dbReference>
<dbReference type="AlphaFoldDB" id="A0AAV2DT93"/>
<dbReference type="InterPro" id="IPR004332">
    <property type="entry name" value="Transposase_MuDR"/>
</dbReference>
<evidence type="ECO:0000313" key="2">
    <source>
        <dbReference type="EMBL" id="CAL1376764.1"/>
    </source>
</evidence>
<organism evidence="2 3">
    <name type="scientific">Linum trigynum</name>
    <dbReference type="NCBI Taxonomy" id="586398"/>
    <lineage>
        <taxon>Eukaryota</taxon>
        <taxon>Viridiplantae</taxon>
        <taxon>Streptophyta</taxon>
        <taxon>Embryophyta</taxon>
        <taxon>Tracheophyta</taxon>
        <taxon>Spermatophyta</taxon>
        <taxon>Magnoliopsida</taxon>
        <taxon>eudicotyledons</taxon>
        <taxon>Gunneridae</taxon>
        <taxon>Pentapetalae</taxon>
        <taxon>rosids</taxon>
        <taxon>fabids</taxon>
        <taxon>Malpighiales</taxon>
        <taxon>Linaceae</taxon>
        <taxon>Linum</taxon>
    </lineage>
</organism>
<reference evidence="2 3" key="1">
    <citation type="submission" date="2024-04" db="EMBL/GenBank/DDBJ databases">
        <authorList>
            <person name="Fracassetti M."/>
        </authorList>
    </citation>
    <scope>NUCLEOTIDE SEQUENCE [LARGE SCALE GENOMIC DNA]</scope>
</reference>
<protein>
    <recommendedName>
        <fullName evidence="1">Transposase MuDR plant domain-containing protein</fullName>
    </recommendedName>
</protein>
<gene>
    <name evidence="2" type="ORF">LTRI10_LOCUS18473</name>
</gene>
<dbReference type="EMBL" id="OZ034816">
    <property type="protein sequence ID" value="CAL1376764.1"/>
    <property type="molecule type" value="Genomic_DNA"/>
</dbReference>
<dbReference type="Pfam" id="PF03108">
    <property type="entry name" value="DBD_Tnp_Mut"/>
    <property type="match status" value="1"/>
</dbReference>
<feature type="domain" description="Transposase MuDR plant" evidence="1">
    <location>
        <begin position="17"/>
        <end position="74"/>
    </location>
</feature>
<sequence length="77" mass="8834">MEPLEVPVWGPLTGFTKGQQFGTKNEVWHAIATEALSLSFKWHTTHSDKKRLMVRCQNHHEGCKARIRAIKSKRVGH</sequence>
<proteinExistence type="predicted"/>